<dbReference type="GO" id="GO:0016787">
    <property type="term" value="F:hydrolase activity"/>
    <property type="evidence" value="ECO:0007669"/>
    <property type="project" value="UniProtKB-KW"/>
</dbReference>
<protein>
    <submittedName>
        <fullName evidence="2">Hydrolase MhqD</fullName>
    </submittedName>
</protein>
<dbReference type="SUPFAM" id="SSF53474">
    <property type="entry name" value="alpha/beta-Hydrolases"/>
    <property type="match status" value="1"/>
</dbReference>
<organism evidence="2 3">
    <name type="scientific">Methylobacterium trifolii</name>
    <dbReference type="NCBI Taxonomy" id="1003092"/>
    <lineage>
        <taxon>Bacteria</taxon>
        <taxon>Pseudomonadati</taxon>
        <taxon>Pseudomonadota</taxon>
        <taxon>Alphaproteobacteria</taxon>
        <taxon>Hyphomicrobiales</taxon>
        <taxon>Methylobacteriaceae</taxon>
        <taxon>Methylobacterium</taxon>
    </lineage>
</organism>
<reference evidence="2" key="2">
    <citation type="submission" date="2021-08" db="EMBL/GenBank/DDBJ databases">
        <authorList>
            <person name="Tani A."/>
            <person name="Ola A."/>
            <person name="Ogura Y."/>
            <person name="Katsura K."/>
            <person name="Hayashi T."/>
        </authorList>
    </citation>
    <scope>NUCLEOTIDE SEQUENCE</scope>
    <source>
        <strain evidence="2">DSM 23632</strain>
    </source>
</reference>
<accession>A0ABQ4TU53</accession>
<dbReference type="InterPro" id="IPR029058">
    <property type="entry name" value="AB_hydrolase_fold"/>
</dbReference>
<evidence type="ECO:0000259" key="1">
    <source>
        <dbReference type="Pfam" id="PF02230"/>
    </source>
</evidence>
<keyword evidence="2" id="KW-0378">Hydrolase</keyword>
<dbReference type="Pfam" id="PF02230">
    <property type="entry name" value="Abhydrolase_2"/>
    <property type="match status" value="1"/>
</dbReference>
<feature type="domain" description="Phospholipase/carboxylesterase/thioesterase" evidence="1">
    <location>
        <begin position="24"/>
        <end position="200"/>
    </location>
</feature>
<proteinExistence type="predicted"/>
<evidence type="ECO:0000313" key="3">
    <source>
        <dbReference type="Proteomes" id="UP001055057"/>
    </source>
</evidence>
<dbReference type="InterPro" id="IPR003140">
    <property type="entry name" value="PLipase/COase/thioEstase"/>
</dbReference>
<dbReference type="Proteomes" id="UP001055057">
    <property type="component" value="Unassembled WGS sequence"/>
</dbReference>
<sequence length="209" mass="21608">MTGHSLGLIHRFEPGFEAGRPPLLLLHGTGGDEADLLPLGRSVAPGAALLSPRGAVLENGMPRFFRRLADGVFDEADVRARAQELADFIAAARSTYGLAAPVALGFSNGANIAAALLLLRPEALAGAVLLRPMRPLADPPEAELSGKAVLMLSGAADPIVPAQNARALAGLLEAAGARVEHTVLPTGHGLTQTDVALAKGWLARQEGMR</sequence>
<reference evidence="2" key="1">
    <citation type="journal article" date="2021" name="Front. Microbiol.">
        <title>Comprehensive Comparative Genomics and Phenotyping of Methylobacterium Species.</title>
        <authorList>
            <person name="Alessa O."/>
            <person name="Ogura Y."/>
            <person name="Fujitani Y."/>
            <person name="Takami H."/>
            <person name="Hayashi T."/>
            <person name="Sahin N."/>
            <person name="Tani A."/>
        </authorList>
    </citation>
    <scope>NUCLEOTIDE SEQUENCE</scope>
    <source>
        <strain evidence="2">DSM 23632</strain>
    </source>
</reference>
<dbReference type="Gene3D" id="3.40.50.1820">
    <property type="entry name" value="alpha/beta hydrolase"/>
    <property type="match status" value="1"/>
</dbReference>
<name>A0ABQ4TU53_9HYPH</name>
<keyword evidence="3" id="KW-1185">Reference proteome</keyword>
<comment type="caution">
    <text evidence="2">The sequence shown here is derived from an EMBL/GenBank/DDBJ whole genome shotgun (WGS) entry which is preliminary data.</text>
</comment>
<gene>
    <name evidence="2" type="primary">mhqD</name>
    <name evidence="2" type="ORF">MPOCJGCO_0897</name>
</gene>
<evidence type="ECO:0000313" key="2">
    <source>
        <dbReference type="EMBL" id="GJE58813.1"/>
    </source>
</evidence>
<dbReference type="EMBL" id="BPRB01000053">
    <property type="protein sequence ID" value="GJE58813.1"/>
    <property type="molecule type" value="Genomic_DNA"/>
</dbReference>
<dbReference type="RefSeq" id="WP_238181413.1">
    <property type="nucleotide sequence ID" value="NZ_BPRB01000053.1"/>
</dbReference>